<dbReference type="SMART" id="SM00304">
    <property type="entry name" value="HAMP"/>
    <property type="match status" value="1"/>
</dbReference>
<keyword evidence="6" id="KW-0418">Kinase</keyword>
<feature type="domain" description="HAMP" evidence="9">
    <location>
        <begin position="69"/>
        <end position="121"/>
    </location>
</feature>
<dbReference type="InterPro" id="IPR005467">
    <property type="entry name" value="His_kinase_dom"/>
</dbReference>
<proteinExistence type="predicted"/>
<dbReference type="Gene3D" id="3.30.565.10">
    <property type="entry name" value="Histidine kinase-like ATPase, C-terminal domain"/>
    <property type="match status" value="1"/>
</dbReference>
<dbReference type="InterPro" id="IPR050351">
    <property type="entry name" value="BphY/WalK/GraS-like"/>
</dbReference>
<keyword evidence="5" id="KW-0808">Transferase</keyword>
<dbReference type="Pfam" id="PF02518">
    <property type="entry name" value="HATPase_c"/>
    <property type="match status" value="1"/>
</dbReference>
<keyword evidence="7" id="KW-1133">Transmembrane helix</keyword>
<dbReference type="KEGG" id="tsy:THSYN_12550"/>
<dbReference type="EMBL" id="CP020370">
    <property type="protein sequence ID" value="AUB81707.1"/>
    <property type="molecule type" value="Genomic_DNA"/>
</dbReference>
<gene>
    <name evidence="10" type="ORF">THSYN_12550</name>
</gene>
<dbReference type="Gene3D" id="6.10.340.10">
    <property type="match status" value="1"/>
</dbReference>
<dbReference type="GO" id="GO:0016020">
    <property type="term" value="C:membrane"/>
    <property type="evidence" value="ECO:0007669"/>
    <property type="project" value="UniProtKB-SubCell"/>
</dbReference>
<keyword evidence="11" id="KW-1185">Reference proteome</keyword>
<dbReference type="SMART" id="SM00387">
    <property type="entry name" value="HATPase_c"/>
    <property type="match status" value="1"/>
</dbReference>
<dbReference type="EC" id="2.7.13.3" evidence="3"/>
<evidence type="ECO:0000259" key="8">
    <source>
        <dbReference type="PROSITE" id="PS50109"/>
    </source>
</evidence>
<dbReference type="Proteomes" id="UP000232638">
    <property type="component" value="Chromosome"/>
</dbReference>
<dbReference type="GO" id="GO:0000155">
    <property type="term" value="F:phosphorelay sensor kinase activity"/>
    <property type="evidence" value="ECO:0007669"/>
    <property type="project" value="InterPro"/>
</dbReference>
<dbReference type="GO" id="GO:0000156">
    <property type="term" value="F:phosphorelay response regulator activity"/>
    <property type="evidence" value="ECO:0007669"/>
    <property type="project" value="TreeGrafter"/>
</dbReference>
<dbReference type="InterPro" id="IPR036890">
    <property type="entry name" value="HATPase_C_sf"/>
</dbReference>
<evidence type="ECO:0000313" key="10">
    <source>
        <dbReference type="EMBL" id="AUB81707.1"/>
    </source>
</evidence>
<sequence length="367" mass="40010">MLEGTAVSREQVAGALLVKVQDLRFKARRLASREHQEVVLIQRRADHLVLVALAALTLLSVTLLTWLSRRLLRGLDRLGAGMHRVAGGDLAHEVTGERDDELGRLAAAFNGMTGRLRASQALVEERTAALKRRGAELVAANADLEAFSYSVSHDLRAPLRAIDGFAAILREDYAPRLDTEGVRLLGVVSDNARRMGQLIDDILAFSRAGRQTLRLVRLDMKALVLEVWQGLEPQRAGRAVELRLAELPPAWGDPGAVRQVWQNLLGNALKFSRSRDPALIEITGRQEADATHYCASDNGVGFDPAYSGKLFGLFQRLHGMDEFEGTGVGLAIVKRYIEKHGGLVAGEGHPGTGACFRFSLPGGPDDH</sequence>
<organism evidence="10 11">
    <name type="scientific">Candidatus Thiodictyon syntrophicum</name>
    <dbReference type="NCBI Taxonomy" id="1166950"/>
    <lineage>
        <taxon>Bacteria</taxon>
        <taxon>Pseudomonadati</taxon>
        <taxon>Pseudomonadota</taxon>
        <taxon>Gammaproteobacteria</taxon>
        <taxon>Chromatiales</taxon>
        <taxon>Chromatiaceae</taxon>
        <taxon>Thiodictyon</taxon>
    </lineage>
</organism>
<dbReference type="Pfam" id="PF00672">
    <property type="entry name" value="HAMP"/>
    <property type="match status" value="1"/>
</dbReference>
<reference evidence="10 11" key="1">
    <citation type="submission" date="2017-03" db="EMBL/GenBank/DDBJ databases">
        <title>Complete genome sequence of Candidatus 'Thiodictyon syntrophicum' sp. nov. strain Cad16T, a photolithoautotroph purple sulfur bacterium isolated from an alpine meromictic lake.</title>
        <authorList>
            <person name="Luedin S.M."/>
            <person name="Pothier J.F."/>
            <person name="Danza F."/>
            <person name="Storelli N."/>
            <person name="Wittwer M."/>
            <person name="Tonolla M."/>
        </authorList>
    </citation>
    <scope>NUCLEOTIDE SEQUENCE [LARGE SCALE GENOMIC DNA]</scope>
    <source>
        <strain evidence="10 11">Cad16T</strain>
    </source>
</reference>
<evidence type="ECO:0000256" key="5">
    <source>
        <dbReference type="ARBA" id="ARBA00022679"/>
    </source>
</evidence>
<evidence type="ECO:0000256" key="7">
    <source>
        <dbReference type="SAM" id="Phobius"/>
    </source>
</evidence>
<dbReference type="PANTHER" id="PTHR42878">
    <property type="entry name" value="TWO-COMPONENT HISTIDINE KINASE"/>
    <property type="match status" value="1"/>
</dbReference>
<dbReference type="CDD" id="cd06225">
    <property type="entry name" value="HAMP"/>
    <property type="match status" value="1"/>
</dbReference>
<evidence type="ECO:0000256" key="6">
    <source>
        <dbReference type="ARBA" id="ARBA00022777"/>
    </source>
</evidence>
<dbReference type="SMART" id="SM00388">
    <property type="entry name" value="HisKA"/>
    <property type="match status" value="1"/>
</dbReference>
<dbReference type="SUPFAM" id="SSF158472">
    <property type="entry name" value="HAMP domain-like"/>
    <property type="match status" value="1"/>
</dbReference>
<dbReference type="InterPro" id="IPR004358">
    <property type="entry name" value="Sig_transdc_His_kin-like_C"/>
</dbReference>
<name>A0A2K8U833_9GAMM</name>
<protein>
    <recommendedName>
        <fullName evidence="3">histidine kinase</fullName>
        <ecNumber evidence="3">2.7.13.3</ecNumber>
    </recommendedName>
</protein>
<dbReference type="PROSITE" id="PS50885">
    <property type="entry name" value="HAMP"/>
    <property type="match status" value="1"/>
</dbReference>
<dbReference type="CDD" id="cd00082">
    <property type="entry name" value="HisKA"/>
    <property type="match status" value="1"/>
</dbReference>
<comment type="subcellular location">
    <subcellularLocation>
        <location evidence="2">Membrane</location>
    </subcellularLocation>
</comment>
<evidence type="ECO:0000313" key="11">
    <source>
        <dbReference type="Proteomes" id="UP000232638"/>
    </source>
</evidence>
<dbReference type="OrthoDB" id="7051794at2"/>
<feature type="domain" description="Histidine kinase" evidence="8">
    <location>
        <begin position="150"/>
        <end position="364"/>
    </location>
</feature>
<feature type="transmembrane region" description="Helical" evidence="7">
    <location>
        <begin position="48"/>
        <end position="67"/>
    </location>
</feature>
<keyword evidence="7" id="KW-0812">Transmembrane</keyword>
<dbReference type="InterPro" id="IPR003660">
    <property type="entry name" value="HAMP_dom"/>
</dbReference>
<evidence type="ECO:0000256" key="1">
    <source>
        <dbReference type="ARBA" id="ARBA00000085"/>
    </source>
</evidence>
<dbReference type="GO" id="GO:0007234">
    <property type="term" value="P:osmosensory signaling via phosphorelay pathway"/>
    <property type="evidence" value="ECO:0007669"/>
    <property type="project" value="TreeGrafter"/>
</dbReference>
<keyword evidence="7" id="KW-0472">Membrane</keyword>
<dbReference type="PROSITE" id="PS50109">
    <property type="entry name" value="HIS_KIN"/>
    <property type="match status" value="1"/>
</dbReference>
<dbReference type="PANTHER" id="PTHR42878:SF15">
    <property type="entry name" value="BACTERIOPHYTOCHROME"/>
    <property type="match status" value="1"/>
</dbReference>
<dbReference type="Gene3D" id="1.10.287.130">
    <property type="match status" value="1"/>
</dbReference>
<evidence type="ECO:0000256" key="4">
    <source>
        <dbReference type="ARBA" id="ARBA00022553"/>
    </source>
</evidence>
<evidence type="ECO:0000259" key="9">
    <source>
        <dbReference type="PROSITE" id="PS50885"/>
    </source>
</evidence>
<dbReference type="GO" id="GO:0030295">
    <property type="term" value="F:protein kinase activator activity"/>
    <property type="evidence" value="ECO:0007669"/>
    <property type="project" value="TreeGrafter"/>
</dbReference>
<dbReference type="InterPro" id="IPR003661">
    <property type="entry name" value="HisK_dim/P_dom"/>
</dbReference>
<dbReference type="Pfam" id="PF00512">
    <property type="entry name" value="HisKA"/>
    <property type="match status" value="1"/>
</dbReference>
<keyword evidence="4" id="KW-0597">Phosphoprotein</keyword>
<dbReference type="PRINTS" id="PR00344">
    <property type="entry name" value="BCTRLSENSOR"/>
</dbReference>
<dbReference type="SUPFAM" id="SSF55874">
    <property type="entry name" value="ATPase domain of HSP90 chaperone/DNA topoisomerase II/histidine kinase"/>
    <property type="match status" value="1"/>
</dbReference>
<evidence type="ECO:0000256" key="2">
    <source>
        <dbReference type="ARBA" id="ARBA00004370"/>
    </source>
</evidence>
<dbReference type="InterPro" id="IPR003594">
    <property type="entry name" value="HATPase_dom"/>
</dbReference>
<dbReference type="SUPFAM" id="SSF47384">
    <property type="entry name" value="Homodimeric domain of signal transducing histidine kinase"/>
    <property type="match status" value="1"/>
</dbReference>
<accession>A0A2K8U833</accession>
<comment type="catalytic activity">
    <reaction evidence="1">
        <text>ATP + protein L-histidine = ADP + protein N-phospho-L-histidine.</text>
        <dbReference type="EC" id="2.7.13.3"/>
    </reaction>
</comment>
<dbReference type="AlphaFoldDB" id="A0A2K8U833"/>
<dbReference type="FunFam" id="1.10.287.130:FF:000101">
    <property type="entry name" value="Sensor histidine kinase"/>
    <property type="match status" value="1"/>
</dbReference>
<dbReference type="InterPro" id="IPR036097">
    <property type="entry name" value="HisK_dim/P_sf"/>
</dbReference>
<evidence type="ECO:0000256" key="3">
    <source>
        <dbReference type="ARBA" id="ARBA00012438"/>
    </source>
</evidence>